<proteinExistence type="predicted"/>
<sequence length="125" mass="13165">MRLENGILIYDIEALSPYSENTIAIITNADDSIFPNKAATIDSVFNYVQLGDDLQDGLFPWIIIATNVTASYTESYSFELAEGGGEAVIAELSLLPMISAAVVPAVLLTGSSDSAPSGTGAAFRN</sequence>
<dbReference type="GO" id="GO:0051213">
    <property type="term" value="F:dioxygenase activity"/>
    <property type="evidence" value="ECO:0007669"/>
    <property type="project" value="UniProtKB-KW"/>
</dbReference>
<organism evidence="1 2">
    <name type="scientific">Seiridium unicorne</name>
    <dbReference type="NCBI Taxonomy" id="138068"/>
    <lineage>
        <taxon>Eukaryota</taxon>
        <taxon>Fungi</taxon>
        <taxon>Dikarya</taxon>
        <taxon>Ascomycota</taxon>
        <taxon>Pezizomycotina</taxon>
        <taxon>Sordariomycetes</taxon>
        <taxon>Xylariomycetidae</taxon>
        <taxon>Amphisphaeriales</taxon>
        <taxon>Sporocadaceae</taxon>
        <taxon>Seiridium</taxon>
    </lineage>
</organism>
<evidence type="ECO:0000313" key="2">
    <source>
        <dbReference type="Proteomes" id="UP001408356"/>
    </source>
</evidence>
<dbReference type="Proteomes" id="UP001408356">
    <property type="component" value="Unassembled WGS sequence"/>
</dbReference>
<reference evidence="1 2" key="1">
    <citation type="journal article" date="2024" name="J. Plant Pathol.">
        <title>Sequence and assembly of the genome of Seiridium unicorne, isolate CBS 538.82, causal agent of cypress canker disease.</title>
        <authorList>
            <person name="Scali E."/>
            <person name="Rocca G.D."/>
            <person name="Danti R."/>
            <person name="Garbelotto M."/>
            <person name="Barberini S."/>
            <person name="Baroncelli R."/>
            <person name="Emiliani G."/>
        </authorList>
    </citation>
    <scope>NUCLEOTIDE SEQUENCE [LARGE SCALE GENOMIC DNA]</scope>
    <source>
        <strain evidence="1 2">BM-138-508</strain>
    </source>
</reference>
<dbReference type="EMBL" id="JARVKF010000157">
    <property type="protein sequence ID" value="KAK9421728.1"/>
    <property type="molecule type" value="Genomic_DNA"/>
</dbReference>
<keyword evidence="1" id="KW-0560">Oxidoreductase</keyword>
<gene>
    <name evidence="1" type="ORF">SUNI508_05329</name>
</gene>
<keyword evidence="1" id="KW-0223">Dioxygenase</keyword>
<accession>A0ABR2V476</accession>
<protein>
    <submittedName>
        <fullName evidence="1">Intradiol ring-cleavage dioxygenase</fullName>
    </submittedName>
</protein>
<dbReference type="PANTHER" id="PTHR34315">
    <property type="match status" value="1"/>
</dbReference>
<dbReference type="PANTHER" id="PTHR34315:SF9">
    <property type="entry name" value="INTRADIOL RING-CLEAVAGE DIOXYGENASES DOMAIN-CONTAINING PROTEIN-RELATED"/>
    <property type="match status" value="1"/>
</dbReference>
<evidence type="ECO:0000313" key="1">
    <source>
        <dbReference type="EMBL" id="KAK9421728.1"/>
    </source>
</evidence>
<keyword evidence="2" id="KW-1185">Reference proteome</keyword>
<name>A0ABR2V476_9PEZI</name>
<comment type="caution">
    <text evidence="1">The sequence shown here is derived from an EMBL/GenBank/DDBJ whole genome shotgun (WGS) entry which is preliminary data.</text>
</comment>